<accession>A0AAQ3MTD4</accession>
<sequence>MILLTQSTNQCVKSHGIRRTIPRNHMVENFNSFINLTQLTQPRDQRVISINIQIKPFLKHKIHHLQTLFDMSGPTQTTHQSIERKLVRGKPFFIINKSQSFFNSTLSAKPIHQNIHGNSS</sequence>
<keyword evidence="2" id="KW-1185">Reference proteome</keyword>
<proteinExistence type="predicted"/>
<dbReference type="Proteomes" id="UP001374535">
    <property type="component" value="Chromosome 9"/>
</dbReference>
<name>A0AAQ3MTD4_VIGMU</name>
<organism evidence="1 2">
    <name type="scientific">Vigna mungo</name>
    <name type="common">Black gram</name>
    <name type="synonym">Phaseolus mungo</name>
    <dbReference type="NCBI Taxonomy" id="3915"/>
    <lineage>
        <taxon>Eukaryota</taxon>
        <taxon>Viridiplantae</taxon>
        <taxon>Streptophyta</taxon>
        <taxon>Embryophyta</taxon>
        <taxon>Tracheophyta</taxon>
        <taxon>Spermatophyta</taxon>
        <taxon>Magnoliopsida</taxon>
        <taxon>eudicotyledons</taxon>
        <taxon>Gunneridae</taxon>
        <taxon>Pentapetalae</taxon>
        <taxon>rosids</taxon>
        <taxon>fabids</taxon>
        <taxon>Fabales</taxon>
        <taxon>Fabaceae</taxon>
        <taxon>Papilionoideae</taxon>
        <taxon>50 kb inversion clade</taxon>
        <taxon>NPAAA clade</taxon>
        <taxon>indigoferoid/millettioid clade</taxon>
        <taxon>Phaseoleae</taxon>
        <taxon>Vigna</taxon>
    </lineage>
</organism>
<evidence type="ECO:0000313" key="1">
    <source>
        <dbReference type="EMBL" id="WVY96514.1"/>
    </source>
</evidence>
<gene>
    <name evidence="1" type="ORF">V8G54_028665</name>
</gene>
<dbReference type="EMBL" id="CP144692">
    <property type="protein sequence ID" value="WVY96514.1"/>
    <property type="molecule type" value="Genomic_DNA"/>
</dbReference>
<dbReference type="AlphaFoldDB" id="A0AAQ3MTD4"/>
<evidence type="ECO:0000313" key="2">
    <source>
        <dbReference type="Proteomes" id="UP001374535"/>
    </source>
</evidence>
<reference evidence="1 2" key="1">
    <citation type="journal article" date="2023" name="Life. Sci Alliance">
        <title>Evolutionary insights into 3D genome organization and epigenetic landscape of Vigna mungo.</title>
        <authorList>
            <person name="Junaid A."/>
            <person name="Singh B."/>
            <person name="Bhatia S."/>
        </authorList>
    </citation>
    <scope>NUCLEOTIDE SEQUENCE [LARGE SCALE GENOMIC DNA]</scope>
    <source>
        <strain evidence="1">Urdbean</strain>
    </source>
</reference>
<protein>
    <submittedName>
        <fullName evidence="1">Uncharacterized protein</fullName>
    </submittedName>
</protein>